<organism evidence="1">
    <name type="scientific">marine sediment metagenome</name>
    <dbReference type="NCBI Taxonomy" id="412755"/>
    <lineage>
        <taxon>unclassified sequences</taxon>
        <taxon>metagenomes</taxon>
        <taxon>ecological metagenomes</taxon>
    </lineage>
</organism>
<accession>X1RKL0</accession>
<name>X1RKL0_9ZZZZ</name>
<sequence length="71" mass="8187">MAARPKKVGLGTPITLRVEGLPEPIKTDIPTEKKTKHIRWMFRERAWVKKFVNVHNLKPGETILVTRIASR</sequence>
<reference evidence="1" key="1">
    <citation type="journal article" date="2014" name="Front. Microbiol.">
        <title>High frequency of phylogenetically diverse reductive dehalogenase-homologous genes in deep subseafloor sedimentary metagenomes.</title>
        <authorList>
            <person name="Kawai M."/>
            <person name="Futagami T."/>
            <person name="Toyoda A."/>
            <person name="Takaki Y."/>
            <person name="Nishi S."/>
            <person name="Hori S."/>
            <person name="Arai W."/>
            <person name="Tsubouchi T."/>
            <person name="Morono Y."/>
            <person name="Uchiyama I."/>
            <person name="Ito T."/>
            <person name="Fujiyama A."/>
            <person name="Inagaki F."/>
            <person name="Takami H."/>
        </authorList>
    </citation>
    <scope>NUCLEOTIDE SEQUENCE</scope>
    <source>
        <strain evidence="1">Expedition CK06-06</strain>
    </source>
</reference>
<proteinExistence type="predicted"/>
<evidence type="ECO:0000313" key="1">
    <source>
        <dbReference type="EMBL" id="GAI81173.1"/>
    </source>
</evidence>
<feature type="non-terminal residue" evidence="1">
    <location>
        <position position="71"/>
    </location>
</feature>
<dbReference type="EMBL" id="BARW01008165">
    <property type="protein sequence ID" value="GAI81173.1"/>
    <property type="molecule type" value="Genomic_DNA"/>
</dbReference>
<gene>
    <name evidence="1" type="ORF">S12H4_16819</name>
</gene>
<dbReference type="AlphaFoldDB" id="X1RKL0"/>
<protein>
    <submittedName>
        <fullName evidence="1">Uncharacterized protein</fullName>
    </submittedName>
</protein>
<comment type="caution">
    <text evidence="1">The sequence shown here is derived from an EMBL/GenBank/DDBJ whole genome shotgun (WGS) entry which is preliminary data.</text>
</comment>